<dbReference type="Proteomes" id="UP000186769">
    <property type="component" value="Unassembled WGS sequence"/>
</dbReference>
<feature type="region of interest" description="Disordered" evidence="1">
    <location>
        <begin position="247"/>
        <end position="266"/>
    </location>
</feature>
<keyword evidence="2" id="KW-0812">Transmembrane</keyword>
<reference evidence="3 4" key="1">
    <citation type="submission" date="2016-12" db="EMBL/GenBank/DDBJ databases">
        <title>Genomic comparison of strains in the 'Actinomyces naeslundii' group.</title>
        <authorList>
            <person name="Mughal S.R."/>
            <person name="Do T."/>
            <person name="Gilbert S.C."/>
            <person name="Witherden E.A."/>
            <person name="Didelot X."/>
            <person name="Beighton D."/>
        </authorList>
    </citation>
    <scope>NUCLEOTIDE SEQUENCE [LARGE SCALE GENOMIC DNA]</scope>
    <source>
        <strain evidence="3 4">G53E</strain>
    </source>
</reference>
<dbReference type="PANTHER" id="PTHR34219:SF3">
    <property type="entry name" value="BLL7967 PROTEIN"/>
    <property type="match status" value="1"/>
</dbReference>
<organism evidence="3 4">
    <name type="scientific">Actinomyces oris</name>
    <dbReference type="NCBI Taxonomy" id="544580"/>
    <lineage>
        <taxon>Bacteria</taxon>
        <taxon>Bacillati</taxon>
        <taxon>Actinomycetota</taxon>
        <taxon>Actinomycetes</taxon>
        <taxon>Actinomycetales</taxon>
        <taxon>Actinomycetaceae</taxon>
        <taxon>Actinomyces</taxon>
    </lineage>
</organism>
<evidence type="ECO:0000256" key="1">
    <source>
        <dbReference type="SAM" id="MobiDB-lite"/>
    </source>
</evidence>
<dbReference type="Pfam" id="PF03929">
    <property type="entry name" value="PepSY_TM"/>
    <property type="match status" value="1"/>
</dbReference>
<feature type="transmembrane region" description="Helical" evidence="2">
    <location>
        <begin position="25"/>
        <end position="44"/>
    </location>
</feature>
<evidence type="ECO:0000313" key="4">
    <source>
        <dbReference type="Proteomes" id="UP000186769"/>
    </source>
</evidence>
<feature type="transmembrane region" description="Helical" evidence="2">
    <location>
        <begin position="165"/>
        <end position="189"/>
    </location>
</feature>
<protein>
    <recommendedName>
        <fullName evidence="5">PepSY domain-containing protein</fullName>
    </recommendedName>
</protein>
<dbReference type="InterPro" id="IPR005625">
    <property type="entry name" value="PepSY-ass_TM"/>
</dbReference>
<keyword evidence="2" id="KW-0472">Membrane</keyword>
<proteinExistence type="predicted"/>
<dbReference type="RefSeq" id="WP_075415414.1">
    <property type="nucleotide sequence ID" value="NZ_MSKW01000026.1"/>
</dbReference>
<sequence>MVPSVTPLPSPPSHTRRAMAHVRRWLSAAAGLGMLIITLSGMLLPHQGEILRALNPTVSTHDAGSGQDSLPQAVEMIKNAHPDEPVLSARWDTDVVEVRTEQATYAVDPSTGHETSNATANPAWISVLDNLHRCLLSCRGPGHVSWMSQEIPHTGWRDGYRGLTVGGLVVATLGVVLAVLTVSGLRTWWPLQRHRRTALSARRRTQSLSRDTDLLKAAGLVLLPLLFLWGYYASAFSIRPTQPAAPVSMTAHQSPAGPTSTGQAQDIGPHRAVAAAQEAGGGQAVALFLPQPSDPSSTYTVWVAHGEGLAPGQSPDDVAVSIAVNVDPGTGRTTLPSTPDHRPTTRAD</sequence>
<keyword evidence="2" id="KW-1133">Transmembrane helix</keyword>
<feature type="transmembrane region" description="Helical" evidence="2">
    <location>
        <begin position="214"/>
        <end position="232"/>
    </location>
</feature>
<dbReference type="PANTHER" id="PTHR34219">
    <property type="entry name" value="IRON-REGULATED INNER MEMBRANE PROTEIN-RELATED"/>
    <property type="match status" value="1"/>
</dbReference>
<comment type="caution">
    <text evidence="3">The sequence shown here is derived from an EMBL/GenBank/DDBJ whole genome shotgun (WGS) entry which is preliminary data.</text>
</comment>
<feature type="region of interest" description="Disordered" evidence="1">
    <location>
        <begin position="326"/>
        <end position="348"/>
    </location>
</feature>
<feature type="compositionally biased region" description="Polar residues" evidence="1">
    <location>
        <begin position="250"/>
        <end position="264"/>
    </location>
</feature>
<name>A0A1Q8X2E5_9ACTO</name>
<accession>A0A1Q8X2E5</accession>
<evidence type="ECO:0008006" key="5">
    <source>
        <dbReference type="Google" id="ProtNLM"/>
    </source>
</evidence>
<dbReference type="AlphaFoldDB" id="A0A1Q8X2E5"/>
<gene>
    <name evidence="3" type="ORF">BKH15_11610</name>
</gene>
<feature type="compositionally biased region" description="Basic and acidic residues" evidence="1">
    <location>
        <begin position="339"/>
        <end position="348"/>
    </location>
</feature>
<dbReference type="EMBL" id="MSKW01000026">
    <property type="protein sequence ID" value="OLO74520.1"/>
    <property type="molecule type" value="Genomic_DNA"/>
</dbReference>
<evidence type="ECO:0000313" key="3">
    <source>
        <dbReference type="EMBL" id="OLO74520.1"/>
    </source>
</evidence>
<evidence type="ECO:0000256" key="2">
    <source>
        <dbReference type="SAM" id="Phobius"/>
    </source>
</evidence>